<keyword evidence="2" id="KW-1185">Reference proteome</keyword>
<evidence type="ECO:0000313" key="2">
    <source>
        <dbReference type="Proteomes" id="UP000308600"/>
    </source>
</evidence>
<sequence length="1626" mass="175189">MSNPKATHYWTQLRLALSSGCWSSHYPAKAPNGAELTWSDLLRKFNKHCRGYVDVAELANQTQALGVLLSGPNGNDDDNDFLDDVSEDRPTQWREKLYPLNLGRECILPEERTGDAKTGYDVVKALNSANSDSLNFLLAFYAYVLGSPEDCLSYLARVPDIVQIQNHIPSAPNSTRSTTSNTLQVPSGTASAAPSLSSLTSAGSIVSELGVAESLKDGRAWAMTEAFRSVCLQGMSHERLSEDITPALKAYAAALPLFRIFLADITANPALSTLSLANTAFSTISSTLSHPASFYSVGGGANATATALNDINALTGSLTRAAAAASIGSGGKVDYSTFKKFRELWRWVERIIRRAVILLAKSWDLLTEHLILASQSTSNGETKAVSSLWTWLDHYTTFSAFWPPTFRANHRSTVCVIYLRALTLKFGTAPPSLLPLAPDPTSFPAGSAAAVPSTSGTQRSDSLLLSTGGVQGAHPASQSQVRLSATLLLQPHPHTARLIIQEYRAILEATTKFPKAGERNWKVEEFVDLCVALWEVIGAGGSRVVSGKGKGKAGESGLVESLSTGIIVDILWWATRLTFNSYRVLRHMTRVLYVSGDVGLAKRTLKLYVQVVSKAWETRDAEGLAAKGDPAGSDSLAPRSSTNGYVDSVPTDQEKEALLDELWRAMEGEPASDEDEEGPIQWVEALLFGSRMLCKSASMVGLSTAPFPLSTSFPSGTGTAAANGGLGVGAGVGIGVGGGGGSGCEARQDVREAGKLVERARKKLDDIKRLKSGMYVPDEEIQSLEASLELAEGIYWSVLAFVDADSHRREAQLLSAHEHLFRAVSIYPTPEAYYHLALSFARPHMVASGLAETSSTSTSNGPYSSPHNLDAAIEAAGRAVEGDPGEVRYWHLLGLLLAKLERYKDAEEILERGLVVGEFGDAQQGAYEGPEDEEDDADEDEPQSSVDVPDEDEGEENEPRSQQPVPAATGSSRQSQWEDDVGSEISTARENTIRPSTTRPSQNHNRAKRLSTTIDAPSSTTPGTPTQSDCAEVWPWPLYALHPKAKLVPSASKLLRQTITGQQYPSALVSKRHPHHTEYHQSISKYKPPTTRPEPSRQEAFEHALQLRMTQVALMEVVEGAEGAADRFLNIFSWIADKRGVGSVAGSSTIAGSASVAGVGAGSVMGGPAQTGGGASSHHGDTQRLSVDANGRPIGTRVSDGSLVIVGTDQNVVTSADGNILTTTTTIQTTVVSAANGPGTGESEGGGSGSGRGREKLALPPPIRISPAPHDVNSIPEEYAEEKEDEKETSKKAGKKLGKRERGNSMDRDRDRGGDRDAAKKKMQQMQQMVKHRMHQGQVRITTISRKIGHGVVRGGSLKRAASTPDFHAVLRQTAYQASSIHSRRRLSFVNLQEQSTPTDSPPPPPPPPPPSVPPLEQIIRRNSRTARENRLLSDLWLMSAATFRRLGKIEQAKGAIQEAEVRDESNPGVWVQLGLYYVALGHRQHAIDALQKALFICPDDISANVHLAKLYLTIEESESGRSSGFAIPMSPTVTQSSSSSSAPHNEDNNLPWGGQKQDDIDLAAAMLSQLTRGVGWDVAEAWFFLAKAYGFQGRRDKERGSLKRALELSKRRGVRDVNLALGWCL</sequence>
<gene>
    <name evidence="1" type="ORF">BDN72DRAFT_899072</name>
</gene>
<name>A0ACD3APT8_9AGAR</name>
<proteinExistence type="predicted"/>
<dbReference type="Proteomes" id="UP000308600">
    <property type="component" value="Unassembled WGS sequence"/>
</dbReference>
<reference evidence="1 2" key="1">
    <citation type="journal article" date="2019" name="Nat. Ecol. Evol.">
        <title>Megaphylogeny resolves global patterns of mushroom evolution.</title>
        <authorList>
            <person name="Varga T."/>
            <person name="Krizsan K."/>
            <person name="Foldi C."/>
            <person name="Dima B."/>
            <person name="Sanchez-Garcia M."/>
            <person name="Sanchez-Ramirez S."/>
            <person name="Szollosi G.J."/>
            <person name="Szarkandi J.G."/>
            <person name="Papp V."/>
            <person name="Albert L."/>
            <person name="Andreopoulos W."/>
            <person name="Angelini C."/>
            <person name="Antonin V."/>
            <person name="Barry K.W."/>
            <person name="Bougher N.L."/>
            <person name="Buchanan P."/>
            <person name="Buyck B."/>
            <person name="Bense V."/>
            <person name="Catcheside P."/>
            <person name="Chovatia M."/>
            <person name="Cooper J."/>
            <person name="Damon W."/>
            <person name="Desjardin D."/>
            <person name="Finy P."/>
            <person name="Geml J."/>
            <person name="Haridas S."/>
            <person name="Hughes K."/>
            <person name="Justo A."/>
            <person name="Karasinski D."/>
            <person name="Kautmanova I."/>
            <person name="Kiss B."/>
            <person name="Kocsube S."/>
            <person name="Kotiranta H."/>
            <person name="LaButti K.M."/>
            <person name="Lechner B.E."/>
            <person name="Liimatainen K."/>
            <person name="Lipzen A."/>
            <person name="Lukacs Z."/>
            <person name="Mihaltcheva S."/>
            <person name="Morgado L.N."/>
            <person name="Niskanen T."/>
            <person name="Noordeloos M.E."/>
            <person name="Ohm R.A."/>
            <person name="Ortiz-Santana B."/>
            <person name="Ovrebo C."/>
            <person name="Racz N."/>
            <person name="Riley R."/>
            <person name="Savchenko A."/>
            <person name="Shiryaev A."/>
            <person name="Soop K."/>
            <person name="Spirin V."/>
            <person name="Szebenyi C."/>
            <person name="Tomsovsky M."/>
            <person name="Tulloss R.E."/>
            <person name="Uehling J."/>
            <person name="Grigoriev I.V."/>
            <person name="Vagvolgyi C."/>
            <person name="Papp T."/>
            <person name="Martin F.M."/>
            <person name="Miettinen O."/>
            <person name="Hibbett D.S."/>
            <person name="Nagy L.G."/>
        </authorList>
    </citation>
    <scope>NUCLEOTIDE SEQUENCE [LARGE SCALE GENOMIC DNA]</scope>
    <source>
        <strain evidence="1 2">NL-1719</strain>
    </source>
</reference>
<accession>A0ACD3APT8</accession>
<evidence type="ECO:0000313" key="1">
    <source>
        <dbReference type="EMBL" id="TFK67321.1"/>
    </source>
</evidence>
<organism evidence="1 2">
    <name type="scientific">Pluteus cervinus</name>
    <dbReference type="NCBI Taxonomy" id="181527"/>
    <lineage>
        <taxon>Eukaryota</taxon>
        <taxon>Fungi</taxon>
        <taxon>Dikarya</taxon>
        <taxon>Basidiomycota</taxon>
        <taxon>Agaricomycotina</taxon>
        <taxon>Agaricomycetes</taxon>
        <taxon>Agaricomycetidae</taxon>
        <taxon>Agaricales</taxon>
        <taxon>Pluteineae</taxon>
        <taxon>Pluteaceae</taxon>
        <taxon>Pluteus</taxon>
    </lineage>
</organism>
<dbReference type="EMBL" id="ML208379">
    <property type="protein sequence ID" value="TFK67321.1"/>
    <property type="molecule type" value="Genomic_DNA"/>
</dbReference>
<protein>
    <submittedName>
        <fullName evidence="1">Uncharacterized protein</fullName>
    </submittedName>
</protein>